<dbReference type="RefSeq" id="WP_065524115.1">
    <property type="nucleotide sequence ID" value="NZ_CP016540.2"/>
</dbReference>
<dbReference type="OrthoDB" id="2427787at2"/>
<protein>
    <submittedName>
        <fullName evidence="2">Uncharacterized protein</fullName>
    </submittedName>
</protein>
<organism evidence="2 3">
    <name type="scientific">Planococcus versutus</name>
    <dbReference type="NCBI Taxonomy" id="1302659"/>
    <lineage>
        <taxon>Bacteria</taxon>
        <taxon>Bacillati</taxon>
        <taxon>Bacillota</taxon>
        <taxon>Bacilli</taxon>
        <taxon>Bacillales</taxon>
        <taxon>Caryophanaceae</taxon>
        <taxon>Planococcus</taxon>
    </lineage>
</organism>
<evidence type="ECO:0000256" key="1">
    <source>
        <dbReference type="SAM" id="Phobius"/>
    </source>
</evidence>
<keyword evidence="1" id="KW-1133">Transmembrane helix</keyword>
<keyword evidence="3" id="KW-1185">Reference proteome</keyword>
<dbReference type="Proteomes" id="UP000053354">
    <property type="component" value="Chromosome"/>
</dbReference>
<keyword evidence="1" id="KW-0472">Membrane</keyword>
<gene>
    <name evidence="2" type="ORF">I858_000335</name>
</gene>
<evidence type="ECO:0000313" key="3">
    <source>
        <dbReference type="Proteomes" id="UP000053354"/>
    </source>
</evidence>
<proteinExistence type="predicted"/>
<evidence type="ECO:0000313" key="2">
    <source>
        <dbReference type="EMBL" id="ANU25523.1"/>
    </source>
</evidence>
<feature type="transmembrane region" description="Helical" evidence="1">
    <location>
        <begin position="33"/>
        <end position="50"/>
    </location>
</feature>
<dbReference type="AlphaFoldDB" id="A0A1B1RX65"/>
<feature type="transmembrane region" description="Helical" evidence="1">
    <location>
        <begin position="57"/>
        <end position="74"/>
    </location>
</feature>
<dbReference type="KEGG" id="pll:I858_000335"/>
<name>A0A1B1RX65_9BACL</name>
<reference evidence="2" key="1">
    <citation type="submission" date="2016-10" db="EMBL/GenBank/DDBJ databases">
        <authorList>
            <person name="See-Too W.S."/>
        </authorList>
    </citation>
    <scope>NUCLEOTIDE SEQUENCE</scope>
    <source>
        <strain evidence="2">L10.15</strain>
    </source>
</reference>
<dbReference type="EMBL" id="CP016540">
    <property type="protein sequence ID" value="ANU25523.1"/>
    <property type="molecule type" value="Genomic_DNA"/>
</dbReference>
<accession>A0A1B1RX65</accession>
<keyword evidence="1" id="KW-0812">Transmembrane</keyword>
<sequence length="147" mass="16888">MRKYGIGLILSLIVLLLLLIVNAQVYHNVMPLNVPIIFLTLRVMIYRYLIPEQRYGAYFFFVLMVGVSIIFSLPEFTHQQAQEKILTTYGSEMELTTQGNLPLDRNEVWNPFAPNWGYAFLGIIPSIEEHTSLLFIPDTGRILEIAP</sequence>